<dbReference type="GO" id="GO:0045041">
    <property type="term" value="P:protein import into mitochondrial intermembrane space"/>
    <property type="evidence" value="ECO:0007669"/>
    <property type="project" value="InterPro"/>
</dbReference>
<comment type="subcellular location">
    <subcellularLocation>
        <location evidence="3">Mitochondrion inner membrane</location>
        <topology evidence="3">Single-pass type II membrane protein</topology>
        <orientation evidence="3">Intermembrane side</orientation>
    </subcellularLocation>
</comment>
<evidence type="ECO:0000256" key="18">
    <source>
        <dbReference type="ARBA" id="ARBA00024980"/>
    </source>
</evidence>
<sequence length="241" mass="25526">MAVGAVYYYNTSPIFAEEPPLQVAPGSQYKTQDTAVSQTIESLEAAKKPKARPTPVPSEAKTTSPDETSIGASAETGASPVGGEQPPAPAAGDVEQEGQGGQEAAFNPETGEINWDCPCLGGMAHGPCGEDFRAAFSCFVYSQEEPKGMDCIDKFKAMQDCFRQHPDIYGNEIDDDEVDAQLDEHIASEKQAEQKVPSETSDAAPAAVPEPSQPESTPGKDTLQDAVSKELEAIQSKASKE</sequence>
<evidence type="ECO:0000256" key="6">
    <source>
        <dbReference type="ARBA" id="ARBA00022692"/>
    </source>
</evidence>
<dbReference type="Gene3D" id="1.10.287.2900">
    <property type="match status" value="1"/>
</dbReference>
<keyword evidence="11" id="KW-1133">Transmembrane helix</keyword>
<feature type="compositionally biased region" description="Polar residues" evidence="20">
    <location>
        <begin position="28"/>
        <end position="41"/>
    </location>
</feature>
<evidence type="ECO:0000256" key="12">
    <source>
        <dbReference type="ARBA" id="ARBA00023002"/>
    </source>
</evidence>
<dbReference type="GeneID" id="10030136"/>
<keyword evidence="16" id="KW-1015">Disulfide bond</keyword>
<dbReference type="Proteomes" id="UP000002669">
    <property type="component" value="Unassembled WGS sequence"/>
</dbReference>
<dbReference type="Pfam" id="PF06747">
    <property type="entry name" value="CHCH"/>
    <property type="match status" value="1"/>
</dbReference>
<dbReference type="AlphaFoldDB" id="E4UR77"/>
<keyword evidence="17" id="KW-0676">Redox-active center</keyword>
<evidence type="ECO:0000256" key="3">
    <source>
        <dbReference type="ARBA" id="ARBA00004164"/>
    </source>
</evidence>
<keyword evidence="14" id="KW-0496">Mitochondrion</keyword>
<comment type="cofactor">
    <cofactor evidence="1">
        <name>Zn(2+)</name>
        <dbReference type="ChEBI" id="CHEBI:29105"/>
    </cofactor>
</comment>
<dbReference type="OrthoDB" id="7481291at2759"/>
<dbReference type="FunFam" id="1.10.287.2900:FF:000002">
    <property type="entry name" value="Mitochondrial intermembrane space import and assembly protein"/>
    <property type="match status" value="1"/>
</dbReference>
<feature type="compositionally biased region" description="Basic and acidic residues" evidence="20">
    <location>
        <begin position="227"/>
        <end position="241"/>
    </location>
</feature>
<keyword evidence="15" id="KW-0472">Membrane</keyword>
<reference evidence="23" key="1">
    <citation type="journal article" date="2012" name="MBio">
        <title>Comparative genome analysis of Trichophyton rubrum and related dermatophytes reveals candidate genes involved in infection.</title>
        <authorList>
            <person name="Martinez D.A."/>
            <person name="Oliver B.G."/>
            <person name="Graeser Y."/>
            <person name="Goldberg J.M."/>
            <person name="Li W."/>
            <person name="Martinez-Rossi N.M."/>
            <person name="Monod M."/>
            <person name="Shelest E."/>
            <person name="Barton R.C."/>
            <person name="Birch E."/>
            <person name="Brakhage A.A."/>
            <person name="Chen Z."/>
            <person name="Gurr S.J."/>
            <person name="Heiman D."/>
            <person name="Heitman J."/>
            <person name="Kosti I."/>
            <person name="Rossi A."/>
            <person name="Saif S."/>
            <person name="Samalova M."/>
            <person name="Saunders C.W."/>
            <person name="Shea T."/>
            <person name="Summerbell R.C."/>
            <person name="Xu J."/>
            <person name="Young S."/>
            <person name="Zeng Q."/>
            <person name="Birren B.W."/>
            <person name="Cuomo C.A."/>
            <person name="White T.C."/>
        </authorList>
    </citation>
    <scope>NUCLEOTIDE SEQUENCE [LARGE SCALE GENOMIC DNA]</scope>
    <source>
        <strain evidence="23">ATCC MYA-4604 / CBS 118893</strain>
    </source>
</reference>
<comment type="function">
    <text evidence="18">Required for the import and folding of small cysteine-containing proteins (small Tim) in the mitochondrial intermembrane space (IMS). Forms a redox cycle with ERV1 that involves a disulfide relay system. Precursor proteins to be imported into the IMS are translocated in their reduced form into the mitochondria. The oxidized form of MIA40 forms a transient intermolecular disulfide bridge with the reduced precursor protein, resulting in oxidation of the precursor protein that now contains an intramolecular disulfide bond and is able to undergo folding in the IMS.</text>
</comment>
<keyword evidence="9" id="KW-0809">Transit peptide</keyword>
<evidence type="ECO:0000256" key="10">
    <source>
        <dbReference type="ARBA" id="ARBA00022968"/>
    </source>
</evidence>
<dbReference type="InParanoid" id="E4UR77"/>
<evidence type="ECO:0000256" key="20">
    <source>
        <dbReference type="SAM" id="MobiDB-lite"/>
    </source>
</evidence>
<feature type="region of interest" description="Disordered" evidence="20">
    <location>
        <begin position="189"/>
        <end position="241"/>
    </location>
</feature>
<evidence type="ECO:0000256" key="15">
    <source>
        <dbReference type="ARBA" id="ARBA00023136"/>
    </source>
</evidence>
<evidence type="ECO:0000256" key="17">
    <source>
        <dbReference type="ARBA" id="ARBA00023284"/>
    </source>
</evidence>
<accession>E4UR77</accession>
<keyword evidence="7" id="KW-0999">Mitochondrion inner membrane</keyword>
<keyword evidence="8" id="KW-0653">Protein transport</keyword>
<evidence type="ECO:0000256" key="19">
    <source>
        <dbReference type="ARBA" id="ARBA00033150"/>
    </source>
</evidence>
<dbReference type="GO" id="GO:0015035">
    <property type="term" value="F:protein-disulfide reductase activity"/>
    <property type="evidence" value="ECO:0007669"/>
    <property type="project" value="InterPro"/>
</dbReference>
<keyword evidence="12" id="KW-0560">Oxidoreductase</keyword>
<gene>
    <name evidence="22" type="ORF">MGYG_02365</name>
</gene>
<feature type="compositionally biased region" description="Polar residues" evidence="20">
    <location>
        <begin position="60"/>
        <end position="71"/>
    </location>
</feature>
<dbReference type="GO" id="GO:0005758">
    <property type="term" value="C:mitochondrial intermembrane space"/>
    <property type="evidence" value="ECO:0007669"/>
    <property type="project" value="TreeGrafter"/>
</dbReference>
<evidence type="ECO:0000259" key="21">
    <source>
        <dbReference type="Pfam" id="PF06747"/>
    </source>
</evidence>
<organism evidence="23">
    <name type="scientific">Arthroderma gypseum (strain ATCC MYA-4604 / CBS 118893)</name>
    <name type="common">Microsporum gypseum</name>
    <dbReference type="NCBI Taxonomy" id="535722"/>
    <lineage>
        <taxon>Eukaryota</taxon>
        <taxon>Fungi</taxon>
        <taxon>Dikarya</taxon>
        <taxon>Ascomycota</taxon>
        <taxon>Pezizomycotina</taxon>
        <taxon>Eurotiomycetes</taxon>
        <taxon>Eurotiomycetidae</taxon>
        <taxon>Onygenales</taxon>
        <taxon>Arthrodermataceae</taxon>
        <taxon>Nannizzia</taxon>
    </lineage>
</organism>
<evidence type="ECO:0000256" key="14">
    <source>
        <dbReference type="ARBA" id="ARBA00023128"/>
    </source>
</evidence>
<evidence type="ECO:0000256" key="5">
    <source>
        <dbReference type="ARBA" id="ARBA00022448"/>
    </source>
</evidence>
<keyword evidence="13" id="KW-0811">Translocation</keyword>
<comment type="cofactor">
    <cofactor evidence="2">
        <name>Cu(2+)</name>
        <dbReference type="ChEBI" id="CHEBI:29036"/>
    </cofactor>
</comment>
<dbReference type="InterPro" id="IPR010625">
    <property type="entry name" value="CHCH"/>
</dbReference>
<keyword evidence="23" id="KW-1185">Reference proteome</keyword>
<evidence type="ECO:0000256" key="4">
    <source>
        <dbReference type="ARBA" id="ARBA00013714"/>
    </source>
</evidence>
<dbReference type="PANTHER" id="PTHR21622:SF0">
    <property type="entry name" value="COILED-COIL-HELIX-COILED-COIL-HELIX DOMAIN CONTAINING 4"/>
    <property type="match status" value="1"/>
</dbReference>
<evidence type="ECO:0000256" key="7">
    <source>
        <dbReference type="ARBA" id="ARBA00022792"/>
    </source>
</evidence>
<dbReference type="eggNOG" id="KOG4149">
    <property type="taxonomic scope" value="Eukaryota"/>
</dbReference>
<feature type="domain" description="CHCH" evidence="21">
    <location>
        <begin position="128"/>
        <end position="164"/>
    </location>
</feature>
<dbReference type="HOGENOM" id="CLU_054990_2_0_1"/>
<evidence type="ECO:0000256" key="11">
    <source>
        <dbReference type="ARBA" id="ARBA00022989"/>
    </source>
</evidence>
<name>E4UR77_ARTGP</name>
<evidence type="ECO:0000313" key="22">
    <source>
        <dbReference type="EMBL" id="EFQ99352.1"/>
    </source>
</evidence>
<evidence type="ECO:0000256" key="16">
    <source>
        <dbReference type="ARBA" id="ARBA00023157"/>
    </source>
</evidence>
<dbReference type="GO" id="GO:0005743">
    <property type="term" value="C:mitochondrial inner membrane"/>
    <property type="evidence" value="ECO:0007669"/>
    <property type="project" value="UniProtKB-SubCell"/>
</dbReference>
<dbReference type="PANTHER" id="PTHR21622">
    <property type="entry name" value="COILED-COIL-HELIX-COILED-COIL-HELIX DOMAIN CONTAINING 4"/>
    <property type="match status" value="1"/>
</dbReference>
<feature type="region of interest" description="Disordered" evidence="20">
    <location>
        <begin position="16"/>
        <end position="109"/>
    </location>
</feature>
<evidence type="ECO:0000256" key="1">
    <source>
        <dbReference type="ARBA" id="ARBA00001947"/>
    </source>
</evidence>
<protein>
    <recommendedName>
        <fullName evidence="4">Mitochondrial intermembrane space import and assembly protein 40</fullName>
    </recommendedName>
    <alternativeName>
        <fullName evidence="19">Mitochondrial import inner membrane translocase TIM40</fullName>
    </alternativeName>
</protein>
<dbReference type="VEuPathDB" id="FungiDB:MGYG_02365"/>
<dbReference type="STRING" id="535722.E4UR77"/>
<keyword evidence="5" id="KW-0813">Transport</keyword>
<evidence type="ECO:0000313" key="23">
    <source>
        <dbReference type="Proteomes" id="UP000002669"/>
    </source>
</evidence>
<dbReference type="EMBL" id="DS989823">
    <property type="protein sequence ID" value="EFQ99352.1"/>
    <property type="molecule type" value="Genomic_DNA"/>
</dbReference>
<dbReference type="InterPro" id="IPR039289">
    <property type="entry name" value="CHCHD4"/>
</dbReference>
<evidence type="ECO:0000256" key="9">
    <source>
        <dbReference type="ARBA" id="ARBA00022946"/>
    </source>
</evidence>
<evidence type="ECO:0000256" key="13">
    <source>
        <dbReference type="ARBA" id="ARBA00023010"/>
    </source>
</evidence>
<dbReference type="RefSeq" id="XP_003174835.1">
    <property type="nucleotide sequence ID" value="XM_003174787.1"/>
</dbReference>
<evidence type="ECO:0000256" key="2">
    <source>
        <dbReference type="ARBA" id="ARBA00001973"/>
    </source>
</evidence>
<evidence type="ECO:0000256" key="8">
    <source>
        <dbReference type="ARBA" id="ARBA00022927"/>
    </source>
</evidence>
<keyword evidence="6" id="KW-0812">Transmembrane</keyword>
<keyword evidence="10" id="KW-0735">Signal-anchor</keyword>
<dbReference type="PROSITE" id="PS51808">
    <property type="entry name" value="CHCH"/>
    <property type="match status" value="1"/>
</dbReference>
<proteinExistence type="predicted"/>